<keyword evidence="1" id="KW-0378">Hydrolase</keyword>
<dbReference type="CDD" id="cd00840">
    <property type="entry name" value="MPP_Mre11_N"/>
    <property type="match status" value="1"/>
</dbReference>
<dbReference type="InterPro" id="IPR050535">
    <property type="entry name" value="DNA_Repair-Maintenance_Comp"/>
</dbReference>
<dbReference type="GO" id="GO:0004527">
    <property type="term" value="F:exonuclease activity"/>
    <property type="evidence" value="ECO:0007669"/>
    <property type="project" value="UniProtKB-KW"/>
</dbReference>
<dbReference type="SUPFAM" id="SSF56300">
    <property type="entry name" value="Metallo-dependent phosphatases"/>
    <property type="match status" value="1"/>
</dbReference>
<reference evidence="3 4" key="1">
    <citation type="submission" date="2016-10" db="EMBL/GenBank/DDBJ databases">
        <authorList>
            <person name="de Groot N.N."/>
        </authorList>
    </citation>
    <scope>NUCLEOTIDE SEQUENCE [LARGE SCALE GENOMIC DNA]</scope>
    <source>
        <strain evidence="3 4">CGMCC 1.5058</strain>
    </source>
</reference>
<gene>
    <name evidence="3" type="ORF">SAMN05421804_104212</name>
</gene>
<feature type="domain" description="Calcineurin-like phosphoesterase" evidence="2">
    <location>
        <begin position="5"/>
        <end position="191"/>
    </location>
</feature>
<dbReference type="PANTHER" id="PTHR30337:SF7">
    <property type="entry name" value="PHOSPHOESTERASE"/>
    <property type="match status" value="1"/>
</dbReference>
<organism evidence="3 4">
    <name type="scientific">Proteiniclasticum ruminis</name>
    <dbReference type="NCBI Taxonomy" id="398199"/>
    <lineage>
        <taxon>Bacteria</taxon>
        <taxon>Bacillati</taxon>
        <taxon>Bacillota</taxon>
        <taxon>Clostridia</taxon>
        <taxon>Eubacteriales</taxon>
        <taxon>Clostridiaceae</taxon>
        <taxon>Proteiniclasticum</taxon>
    </lineage>
</organism>
<evidence type="ECO:0000313" key="4">
    <source>
        <dbReference type="Proteomes" id="UP000183255"/>
    </source>
</evidence>
<keyword evidence="3" id="KW-0269">Exonuclease</keyword>
<evidence type="ECO:0000259" key="2">
    <source>
        <dbReference type="Pfam" id="PF00149"/>
    </source>
</evidence>
<dbReference type="Gene3D" id="3.60.21.10">
    <property type="match status" value="1"/>
</dbReference>
<keyword evidence="3" id="KW-0540">Nuclease</keyword>
<dbReference type="Pfam" id="PF00149">
    <property type="entry name" value="Metallophos"/>
    <property type="match status" value="1"/>
</dbReference>
<dbReference type="InterPro" id="IPR029052">
    <property type="entry name" value="Metallo-depent_PP-like"/>
</dbReference>
<protein>
    <submittedName>
        <fullName evidence="3">DNA repair exonuclease SbcCD nuclease subunit</fullName>
    </submittedName>
</protein>
<dbReference type="EMBL" id="FNDZ01000004">
    <property type="protein sequence ID" value="SDI79907.1"/>
    <property type="molecule type" value="Genomic_DNA"/>
</dbReference>
<dbReference type="Proteomes" id="UP000183255">
    <property type="component" value="Unassembled WGS sequence"/>
</dbReference>
<dbReference type="InterPro" id="IPR041796">
    <property type="entry name" value="Mre11_N"/>
</dbReference>
<name>A0A1G8NIH6_9CLOT</name>
<dbReference type="AlphaFoldDB" id="A0A1G8NIH6"/>
<evidence type="ECO:0000256" key="1">
    <source>
        <dbReference type="ARBA" id="ARBA00022801"/>
    </source>
</evidence>
<dbReference type="InterPro" id="IPR004843">
    <property type="entry name" value="Calcineurin-like_PHP"/>
</dbReference>
<evidence type="ECO:0000313" key="3">
    <source>
        <dbReference type="EMBL" id="SDI79907.1"/>
    </source>
</evidence>
<sequence>MKTVKIVQSGDFHLDSPLTLHNINFRSQRKEELLNTVERIVSLAVKEKADLILLTGDLFDSMRVSRKTLLYLQKEFMRFPGRIFIAPGNHDPYTPESPYATFSFPEHVHIFSSYEEVYLEELDCVVCGAGFQSGYVKESLFENRSCSTPAEIRILLMHGDVTEGASLYNPVSCENIRQSGFSYIALGHRHSFSGILSEGSTQYAYAGIPEGRGFDETGEKGVLVGSIYSNGSALQFKPLSRRTYEILEVDISSLLTTQEIFSKIRSSLRNETSIYRILLCGQVSPYLSIDFAHLSLMLYEKLPDFELRDETTLAGDTLSFPPHSLRGIFMELLSEKRESSDKEFWNEVEKTGLAALLPGGMK</sequence>
<dbReference type="PANTHER" id="PTHR30337">
    <property type="entry name" value="COMPONENT OF ATP-DEPENDENT DSDNA EXONUCLEASE"/>
    <property type="match status" value="1"/>
</dbReference>
<proteinExistence type="predicted"/>
<accession>A0A1G8NIH6</accession>
<dbReference type="RefSeq" id="WP_051651577.1">
    <property type="nucleotide sequence ID" value="NZ_FNDZ01000004.1"/>
</dbReference>